<dbReference type="OrthoDB" id="75360at2759"/>
<accession>A0A067CL77</accession>
<evidence type="ECO:0000256" key="2">
    <source>
        <dbReference type="ARBA" id="ARBA00022980"/>
    </source>
</evidence>
<dbReference type="GeneID" id="24126343"/>
<dbReference type="InterPro" id="IPR001911">
    <property type="entry name" value="Ribosomal_bS21"/>
</dbReference>
<evidence type="ECO:0000256" key="1">
    <source>
        <dbReference type="ARBA" id="ARBA00006640"/>
    </source>
</evidence>
<sequence>MNLGAKSVVGRVAPSLMKMQTRSLWFNVEGKGVARVLREMNAIQEEDGIFKELNQRQFHEKKWQRRIRKKAESDIRHVNRELGTIIHQIFQRKKTGHTMMAIW</sequence>
<dbReference type="GO" id="GO:0005840">
    <property type="term" value="C:ribosome"/>
    <property type="evidence" value="ECO:0007669"/>
    <property type="project" value="UniProtKB-KW"/>
</dbReference>
<keyword evidence="3" id="KW-0687">Ribonucleoprotein</keyword>
<dbReference type="NCBIfam" id="TIGR00030">
    <property type="entry name" value="S21p"/>
    <property type="match status" value="1"/>
</dbReference>
<organism evidence="4 5">
    <name type="scientific">Saprolegnia parasitica (strain CBS 223.65)</name>
    <dbReference type="NCBI Taxonomy" id="695850"/>
    <lineage>
        <taxon>Eukaryota</taxon>
        <taxon>Sar</taxon>
        <taxon>Stramenopiles</taxon>
        <taxon>Oomycota</taxon>
        <taxon>Saprolegniomycetes</taxon>
        <taxon>Saprolegniales</taxon>
        <taxon>Saprolegniaceae</taxon>
        <taxon>Saprolegnia</taxon>
    </lineage>
</organism>
<dbReference type="EMBL" id="KK583198">
    <property type="protein sequence ID" value="KDO31248.1"/>
    <property type="molecule type" value="Genomic_DNA"/>
</dbReference>
<dbReference type="VEuPathDB" id="FungiDB:SPRG_03865"/>
<dbReference type="OMA" id="QFHEKKW"/>
<dbReference type="GO" id="GO:1990904">
    <property type="term" value="C:ribonucleoprotein complex"/>
    <property type="evidence" value="ECO:0007669"/>
    <property type="project" value="UniProtKB-KW"/>
</dbReference>
<reference evidence="4 5" key="1">
    <citation type="journal article" date="2013" name="PLoS Genet.">
        <title>Distinctive expansion of potential virulence genes in the genome of the oomycete fish pathogen Saprolegnia parasitica.</title>
        <authorList>
            <person name="Jiang R.H."/>
            <person name="de Bruijn I."/>
            <person name="Haas B.J."/>
            <person name="Belmonte R."/>
            <person name="Lobach L."/>
            <person name="Christie J."/>
            <person name="van den Ackerveken G."/>
            <person name="Bottin A."/>
            <person name="Bulone V."/>
            <person name="Diaz-Moreno S.M."/>
            <person name="Dumas B."/>
            <person name="Fan L."/>
            <person name="Gaulin E."/>
            <person name="Govers F."/>
            <person name="Grenville-Briggs L.J."/>
            <person name="Horner N.R."/>
            <person name="Levin J.Z."/>
            <person name="Mammella M."/>
            <person name="Meijer H.J."/>
            <person name="Morris P."/>
            <person name="Nusbaum C."/>
            <person name="Oome S."/>
            <person name="Phillips A.J."/>
            <person name="van Rooyen D."/>
            <person name="Rzeszutek E."/>
            <person name="Saraiva M."/>
            <person name="Secombes C.J."/>
            <person name="Seidl M.F."/>
            <person name="Snel B."/>
            <person name="Stassen J.H."/>
            <person name="Sykes S."/>
            <person name="Tripathy S."/>
            <person name="van den Berg H."/>
            <person name="Vega-Arreguin J.C."/>
            <person name="Wawra S."/>
            <person name="Young S.K."/>
            <person name="Zeng Q."/>
            <person name="Dieguez-Uribeondo J."/>
            <person name="Russ C."/>
            <person name="Tyler B.M."/>
            <person name="van West P."/>
        </authorList>
    </citation>
    <scope>NUCLEOTIDE SEQUENCE [LARGE SCALE GENOMIC DNA]</scope>
    <source>
        <strain evidence="4 5">CBS 223.65</strain>
    </source>
</reference>
<dbReference type="GO" id="GO:0003735">
    <property type="term" value="F:structural constituent of ribosome"/>
    <property type="evidence" value="ECO:0007669"/>
    <property type="project" value="InterPro"/>
</dbReference>
<dbReference type="AlphaFoldDB" id="A0A067CL77"/>
<keyword evidence="5" id="KW-1185">Reference proteome</keyword>
<gene>
    <name evidence="4" type="ORF">SPRG_03865</name>
</gene>
<evidence type="ECO:0000313" key="5">
    <source>
        <dbReference type="Proteomes" id="UP000030745"/>
    </source>
</evidence>
<dbReference type="GO" id="GO:0006412">
    <property type="term" value="P:translation"/>
    <property type="evidence" value="ECO:0007669"/>
    <property type="project" value="InterPro"/>
</dbReference>
<dbReference type="KEGG" id="spar:SPRG_03865"/>
<evidence type="ECO:0008006" key="6">
    <source>
        <dbReference type="Google" id="ProtNLM"/>
    </source>
</evidence>
<comment type="similarity">
    <text evidence="1">Belongs to the bacterial ribosomal protein bS21 family.</text>
</comment>
<evidence type="ECO:0000313" key="4">
    <source>
        <dbReference type="EMBL" id="KDO31248.1"/>
    </source>
</evidence>
<evidence type="ECO:0000256" key="3">
    <source>
        <dbReference type="ARBA" id="ARBA00023274"/>
    </source>
</evidence>
<name>A0A067CL77_SAPPC</name>
<keyword evidence="2" id="KW-0689">Ribosomal protein</keyword>
<dbReference type="RefSeq" id="XP_012197850.1">
    <property type="nucleotide sequence ID" value="XM_012342460.1"/>
</dbReference>
<dbReference type="Pfam" id="PF01165">
    <property type="entry name" value="Ribosomal_S21"/>
    <property type="match status" value="1"/>
</dbReference>
<protein>
    <recommendedName>
        <fullName evidence="6">30S ribosomal protein S21</fullName>
    </recommendedName>
</protein>
<proteinExistence type="inferred from homology"/>
<dbReference type="Proteomes" id="UP000030745">
    <property type="component" value="Unassembled WGS sequence"/>
</dbReference>